<keyword evidence="1" id="KW-0812">Transmembrane</keyword>
<sequence>MEILEISYFSFVRRGNPFNHVIKIESIGILNEFHRMYYIFYTYLPTWCLMSIIIKFVHFCRPCLGKYPPFNVNMAIFDTEVYHKLSLLAILKLFTILCGGLRTTDV</sequence>
<dbReference type="AlphaFoldDB" id="A0A8D8UNU9"/>
<protein>
    <submittedName>
        <fullName evidence="2">Uncharacterized protein</fullName>
    </submittedName>
</protein>
<keyword evidence="1" id="KW-1133">Transmembrane helix</keyword>
<organism evidence="2">
    <name type="scientific">Cacopsylla melanoneura</name>
    <dbReference type="NCBI Taxonomy" id="428564"/>
    <lineage>
        <taxon>Eukaryota</taxon>
        <taxon>Metazoa</taxon>
        <taxon>Ecdysozoa</taxon>
        <taxon>Arthropoda</taxon>
        <taxon>Hexapoda</taxon>
        <taxon>Insecta</taxon>
        <taxon>Pterygota</taxon>
        <taxon>Neoptera</taxon>
        <taxon>Paraneoptera</taxon>
        <taxon>Hemiptera</taxon>
        <taxon>Sternorrhyncha</taxon>
        <taxon>Psylloidea</taxon>
        <taxon>Psyllidae</taxon>
        <taxon>Psyllinae</taxon>
        <taxon>Cacopsylla</taxon>
    </lineage>
</organism>
<accession>A0A8D8UNU9</accession>
<name>A0A8D8UNU9_9HEMI</name>
<evidence type="ECO:0000313" key="2">
    <source>
        <dbReference type="EMBL" id="CAG6705972.1"/>
    </source>
</evidence>
<evidence type="ECO:0000256" key="1">
    <source>
        <dbReference type="SAM" id="Phobius"/>
    </source>
</evidence>
<keyword evidence="1" id="KW-0472">Membrane</keyword>
<proteinExistence type="predicted"/>
<dbReference type="EMBL" id="HBUF01342861">
    <property type="protein sequence ID" value="CAG6705972.1"/>
    <property type="molecule type" value="Transcribed_RNA"/>
</dbReference>
<reference evidence="2" key="1">
    <citation type="submission" date="2021-05" db="EMBL/GenBank/DDBJ databases">
        <authorList>
            <person name="Alioto T."/>
            <person name="Alioto T."/>
            <person name="Gomez Garrido J."/>
        </authorList>
    </citation>
    <scope>NUCLEOTIDE SEQUENCE</scope>
</reference>
<feature type="transmembrane region" description="Helical" evidence="1">
    <location>
        <begin position="38"/>
        <end position="57"/>
    </location>
</feature>